<keyword evidence="2" id="KW-1185">Reference proteome</keyword>
<reference evidence="1 2" key="2">
    <citation type="submission" date="2007-06" db="EMBL/GenBank/DDBJ databases">
        <title>Draft genome sequence of Pseudoflavonifractor capillosus ATCC 29799.</title>
        <authorList>
            <person name="Sudarsanam P."/>
            <person name="Ley R."/>
            <person name="Guruge J."/>
            <person name="Turnbaugh P.J."/>
            <person name="Mahowald M."/>
            <person name="Liep D."/>
            <person name="Gordon J."/>
        </authorList>
    </citation>
    <scope>NUCLEOTIDE SEQUENCE [LARGE SCALE GENOMIC DNA]</scope>
    <source>
        <strain evidence="1 2">ATCC 29799</strain>
    </source>
</reference>
<evidence type="ECO:0000313" key="1">
    <source>
        <dbReference type="EMBL" id="EDN00988.1"/>
    </source>
</evidence>
<reference evidence="1 2" key="1">
    <citation type="submission" date="2007-04" db="EMBL/GenBank/DDBJ databases">
        <authorList>
            <person name="Fulton L."/>
            <person name="Clifton S."/>
            <person name="Fulton B."/>
            <person name="Xu J."/>
            <person name="Minx P."/>
            <person name="Pepin K.H."/>
            <person name="Johnson M."/>
            <person name="Thiruvilangam P."/>
            <person name="Bhonagiri V."/>
            <person name="Nash W.E."/>
            <person name="Mardis E.R."/>
            <person name="Wilson R.K."/>
        </authorList>
    </citation>
    <scope>NUCLEOTIDE SEQUENCE [LARGE SCALE GENOMIC DNA]</scope>
    <source>
        <strain evidence="1 2">ATCC 29799</strain>
    </source>
</reference>
<protein>
    <submittedName>
        <fullName evidence="1">Uncharacterized protein</fullName>
    </submittedName>
</protein>
<accession>A6NSN1</accession>
<sequence>MSYSSHSEPNGLNRNKTVFSVTFQNIKNPKKPYKISIFDAKHQKYKQFVPSSIIGSQIPNLRRWRDVGGM</sequence>
<dbReference type="AlphaFoldDB" id="A6NSN1"/>
<evidence type="ECO:0000313" key="2">
    <source>
        <dbReference type="Proteomes" id="UP000003639"/>
    </source>
</evidence>
<comment type="caution">
    <text evidence="1">The sequence shown here is derived from an EMBL/GenBank/DDBJ whole genome shotgun (WGS) entry which is preliminary data.</text>
</comment>
<name>A6NSN1_9FIRM</name>
<dbReference type="STRING" id="411467.BACCAP_01210"/>
<dbReference type="Proteomes" id="UP000003639">
    <property type="component" value="Unassembled WGS sequence"/>
</dbReference>
<gene>
    <name evidence="1" type="ORF">BACCAP_01210</name>
</gene>
<proteinExistence type="predicted"/>
<organism evidence="1 2">
    <name type="scientific">Pseudoflavonifractor capillosus ATCC 29799</name>
    <dbReference type="NCBI Taxonomy" id="411467"/>
    <lineage>
        <taxon>Bacteria</taxon>
        <taxon>Bacillati</taxon>
        <taxon>Bacillota</taxon>
        <taxon>Clostridia</taxon>
        <taxon>Eubacteriales</taxon>
        <taxon>Oscillospiraceae</taxon>
        <taxon>Pseudoflavonifractor</taxon>
    </lineage>
</organism>
<dbReference type="EMBL" id="AAXG02000008">
    <property type="protein sequence ID" value="EDN00988.1"/>
    <property type="molecule type" value="Genomic_DNA"/>
</dbReference>